<sequence>MAQPIHALVECRRVLRPGGALCFTVPLVIGRLSRSRQGLSPSYHGTVTTTAPDFMVQTEFGADAWTYLMEAGFAEVTLIAVEFPAAVAFLARQNGQWTGPAGREPAT</sequence>
<proteinExistence type="predicted"/>
<organism evidence="1 2">
    <name type="scientific">Candidatus Ozemobacter sibiricus</name>
    <dbReference type="NCBI Taxonomy" id="2268124"/>
    <lineage>
        <taxon>Bacteria</taxon>
        <taxon>Candidatus Ozemobacteria</taxon>
        <taxon>Candidatus Ozemobacterales</taxon>
        <taxon>Candidatus Ozemobacteraceae</taxon>
        <taxon>Candidatus Ozemobacter</taxon>
    </lineage>
</organism>
<protein>
    <recommendedName>
        <fullName evidence="3">Methyltransferase type 11 domain-containing protein</fullName>
    </recommendedName>
</protein>
<dbReference type="Proteomes" id="UP000252355">
    <property type="component" value="Unassembled WGS sequence"/>
</dbReference>
<comment type="caution">
    <text evidence="1">The sequence shown here is derived from an EMBL/GenBank/DDBJ whole genome shotgun (WGS) entry which is preliminary data.</text>
</comment>
<evidence type="ECO:0008006" key="3">
    <source>
        <dbReference type="Google" id="ProtNLM"/>
    </source>
</evidence>
<evidence type="ECO:0000313" key="1">
    <source>
        <dbReference type="EMBL" id="RCK79826.1"/>
    </source>
</evidence>
<dbReference type="EMBL" id="QOQW01000010">
    <property type="protein sequence ID" value="RCK79826.1"/>
    <property type="molecule type" value="Genomic_DNA"/>
</dbReference>
<reference evidence="1 2" key="1">
    <citation type="submission" date="2018-05" db="EMBL/GenBank/DDBJ databases">
        <title>A metagenomic window into the 2 km-deep terrestrial subsurface aquifer revealed taxonomically and functionally diverse microbial community comprising novel uncultured bacterial lineages.</title>
        <authorList>
            <person name="Kadnikov V.V."/>
            <person name="Mardanov A.V."/>
            <person name="Beletsky A.V."/>
            <person name="Banks D."/>
            <person name="Pimenov N.V."/>
            <person name="Frank Y.A."/>
            <person name="Karnachuk O.V."/>
            <person name="Ravin N.V."/>
        </authorList>
    </citation>
    <scope>NUCLEOTIDE SEQUENCE [LARGE SCALE GENOMIC DNA]</scope>
    <source>
        <strain evidence="1">BY5</strain>
    </source>
</reference>
<accession>A0A367ZP70</accession>
<gene>
    <name evidence="1" type="ORF">OZSIB_3980</name>
</gene>
<name>A0A367ZP70_9BACT</name>
<evidence type="ECO:0000313" key="2">
    <source>
        <dbReference type="Proteomes" id="UP000252355"/>
    </source>
</evidence>
<dbReference type="InterPro" id="IPR029063">
    <property type="entry name" value="SAM-dependent_MTases_sf"/>
</dbReference>
<dbReference type="Gene3D" id="3.40.50.150">
    <property type="entry name" value="Vaccinia Virus protein VP39"/>
    <property type="match status" value="1"/>
</dbReference>
<dbReference type="SUPFAM" id="SSF53335">
    <property type="entry name" value="S-adenosyl-L-methionine-dependent methyltransferases"/>
    <property type="match status" value="1"/>
</dbReference>
<dbReference type="AlphaFoldDB" id="A0A367ZP70"/>